<evidence type="ECO:0000313" key="2">
    <source>
        <dbReference type="EMBL" id="TNN87656.1"/>
    </source>
</evidence>
<keyword evidence="3" id="KW-1185">Reference proteome</keyword>
<sequence length="412" mass="46355">MAAQVCAVLLLLSGSVLPELQPGPGPDSARGRAELWRVRSLAAQSGYGGCWARAVEHLDTRCRDMTSESQSRMALSFTFCHLSRQGFPIMPRGVRGQQVQQDILNNGEELRVTLRDSTQGLRAVFSELSSVSREQQVALSELFNRVSFLQSFLLMEAHSLSSSCYNAAALCTSFLLTSTQRSSRARLVLMSLVCVNFYLERRIYQLVLSSDRPEHTHMRRPERRIRAELRRGKEEDEDEDEMCSMLVPDPSHLSHVGWSTETILYSTAGDITLQQYNTHNASLERPSPAPLVYSIQVEDRQANAKQPSTSLAPTITTALLPPDRILQLVFTNPRNRPLSTDSIDSMRDSIMSLYHSLITGCREYPIIPFKGYFSTRLAFKAFTKQEQRENNTPGPRHVQQGVLLICGLYRKG</sequence>
<feature type="signal peptide" evidence="1">
    <location>
        <begin position="1"/>
        <end position="18"/>
    </location>
</feature>
<keyword evidence="1" id="KW-0732">Signal</keyword>
<name>A0A4Z2JBS5_9TELE</name>
<evidence type="ECO:0000256" key="1">
    <source>
        <dbReference type="SAM" id="SignalP"/>
    </source>
</evidence>
<reference evidence="2 3" key="1">
    <citation type="submission" date="2019-03" db="EMBL/GenBank/DDBJ databases">
        <title>First draft genome of Liparis tanakae, snailfish: a comprehensive survey of snailfish specific genes.</title>
        <authorList>
            <person name="Kim W."/>
            <person name="Song I."/>
            <person name="Jeong J.-H."/>
            <person name="Kim D."/>
            <person name="Kim S."/>
            <person name="Ryu S."/>
            <person name="Song J.Y."/>
            <person name="Lee S.K."/>
        </authorList>
    </citation>
    <scope>NUCLEOTIDE SEQUENCE [LARGE SCALE GENOMIC DNA]</scope>
    <source>
        <tissue evidence="2">Muscle</tissue>
    </source>
</reference>
<organism evidence="2 3">
    <name type="scientific">Liparis tanakae</name>
    <name type="common">Tanaka's snailfish</name>
    <dbReference type="NCBI Taxonomy" id="230148"/>
    <lineage>
        <taxon>Eukaryota</taxon>
        <taxon>Metazoa</taxon>
        <taxon>Chordata</taxon>
        <taxon>Craniata</taxon>
        <taxon>Vertebrata</taxon>
        <taxon>Euteleostomi</taxon>
        <taxon>Actinopterygii</taxon>
        <taxon>Neopterygii</taxon>
        <taxon>Teleostei</taxon>
        <taxon>Neoteleostei</taxon>
        <taxon>Acanthomorphata</taxon>
        <taxon>Eupercaria</taxon>
        <taxon>Perciformes</taxon>
        <taxon>Cottioidei</taxon>
        <taxon>Cottales</taxon>
        <taxon>Liparidae</taxon>
        <taxon>Liparis</taxon>
    </lineage>
</organism>
<dbReference type="AlphaFoldDB" id="A0A4Z2JBS5"/>
<gene>
    <name evidence="2" type="ORF">EYF80_002003</name>
</gene>
<accession>A0A4Z2JBS5</accession>
<feature type="chain" id="PRO_5021364894" evidence="1">
    <location>
        <begin position="19"/>
        <end position="412"/>
    </location>
</feature>
<proteinExistence type="predicted"/>
<dbReference type="PANTHER" id="PTHR33538:SF2">
    <property type="entry name" value="PROTEIN GAMETE EXPRESSED 1"/>
    <property type="match status" value="1"/>
</dbReference>
<dbReference type="EMBL" id="SRLO01000009">
    <property type="protein sequence ID" value="TNN87656.1"/>
    <property type="molecule type" value="Genomic_DNA"/>
</dbReference>
<dbReference type="InterPro" id="IPR040346">
    <property type="entry name" value="GEX1/Brambleberry"/>
</dbReference>
<dbReference type="Proteomes" id="UP000314294">
    <property type="component" value="Unassembled WGS sequence"/>
</dbReference>
<dbReference type="PANTHER" id="PTHR33538">
    <property type="entry name" value="PROTEIN GAMETE EXPRESSED 1"/>
    <property type="match status" value="1"/>
</dbReference>
<dbReference type="OrthoDB" id="377549at2759"/>
<evidence type="ECO:0000313" key="3">
    <source>
        <dbReference type="Proteomes" id="UP000314294"/>
    </source>
</evidence>
<protein>
    <submittedName>
        <fullName evidence="2">Uncharacterized protein</fullName>
    </submittedName>
</protein>
<comment type="caution">
    <text evidence="2">The sequence shown here is derived from an EMBL/GenBank/DDBJ whole genome shotgun (WGS) entry which is preliminary data.</text>
</comment>